<keyword evidence="5" id="KW-0539">Nucleus</keyword>
<evidence type="ECO:0000256" key="3">
    <source>
        <dbReference type="ARBA" id="ARBA00023125"/>
    </source>
</evidence>
<evidence type="ECO:0000256" key="5">
    <source>
        <dbReference type="ARBA" id="ARBA00023242"/>
    </source>
</evidence>
<dbReference type="Gene3D" id="2.40.330.10">
    <property type="entry name" value="DNA-binding pseudobarrel domain"/>
    <property type="match status" value="1"/>
</dbReference>
<dbReference type="InterPro" id="IPR015300">
    <property type="entry name" value="DNA-bd_pseudobarrel_sf"/>
</dbReference>
<sequence length="337" mass="36870">MDSSSSSSSSSSHHKPFLPNSAPAFWLSSPNHHHPPPIPLPPTAFNFNLNLNNEDDDDNLVDDDRPNSYPSGDLEPQLSAIPKDPLFEKPLTPSDVGKLNRLVIPKQHAEKYFPLNNGADSGENGLLLTFEDELGKSWRFRYSYWNSSQSYVLTKGWSRFVKEKRLAAGDIVVFSRHRGDAGRLFIGWRRRNSGGGGGGQDNTTATQAVASGGGGSGWSRAYYSGHPNYPNQNQGPSSLHYQLPEFAHAGSVAAQKQTTGGSGSGSGNSKTLRLFGVNLECQAEESDPSTPVDSPMSSQQGQPHNTPPYHHHHQHHQYYSNHMDMISFSGGDVYRQG</sequence>
<evidence type="ECO:0000256" key="1">
    <source>
        <dbReference type="ARBA" id="ARBA00004123"/>
    </source>
</evidence>
<feature type="region of interest" description="Disordered" evidence="6">
    <location>
        <begin position="250"/>
        <end position="316"/>
    </location>
</feature>
<dbReference type="AlphaFoldDB" id="A0AAW2NV04"/>
<dbReference type="GO" id="GO:0005634">
    <property type="term" value="C:nucleus"/>
    <property type="evidence" value="ECO:0007669"/>
    <property type="project" value="UniProtKB-SubCell"/>
</dbReference>
<reference evidence="8" key="1">
    <citation type="submission" date="2020-06" db="EMBL/GenBank/DDBJ databases">
        <authorList>
            <person name="Li T."/>
            <person name="Hu X."/>
            <person name="Zhang T."/>
            <person name="Song X."/>
            <person name="Zhang H."/>
            <person name="Dai N."/>
            <person name="Sheng W."/>
            <person name="Hou X."/>
            <person name="Wei L."/>
        </authorList>
    </citation>
    <scope>NUCLEOTIDE SEQUENCE</scope>
    <source>
        <strain evidence="8">KEN8</strain>
        <tissue evidence="8">Leaf</tissue>
    </source>
</reference>
<reference evidence="8" key="2">
    <citation type="journal article" date="2024" name="Plant">
        <title>Genomic evolution and insights into agronomic trait innovations of Sesamum species.</title>
        <authorList>
            <person name="Miao H."/>
            <person name="Wang L."/>
            <person name="Qu L."/>
            <person name="Liu H."/>
            <person name="Sun Y."/>
            <person name="Le M."/>
            <person name="Wang Q."/>
            <person name="Wei S."/>
            <person name="Zheng Y."/>
            <person name="Lin W."/>
            <person name="Duan Y."/>
            <person name="Cao H."/>
            <person name="Xiong S."/>
            <person name="Wang X."/>
            <person name="Wei L."/>
            <person name="Li C."/>
            <person name="Ma Q."/>
            <person name="Ju M."/>
            <person name="Zhao R."/>
            <person name="Li G."/>
            <person name="Mu C."/>
            <person name="Tian Q."/>
            <person name="Mei H."/>
            <person name="Zhang T."/>
            <person name="Gao T."/>
            <person name="Zhang H."/>
        </authorList>
    </citation>
    <scope>NUCLEOTIDE SEQUENCE</scope>
    <source>
        <strain evidence="8">KEN8</strain>
    </source>
</reference>
<dbReference type="PANTHER" id="PTHR31140">
    <property type="entry name" value="B3 DOMAIN-CONTAINING TRANSCRIPTION FACTOR ABI3"/>
    <property type="match status" value="1"/>
</dbReference>
<feature type="domain" description="TF-B3" evidence="7">
    <location>
        <begin position="87"/>
        <end position="192"/>
    </location>
</feature>
<dbReference type="GO" id="GO:0003700">
    <property type="term" value="F:DNA-binding transcription factor activity"/>
    <property type="evidence" value="ECO:0007669"/>
    <property type="project" value="InterPro"/>
</dbReference>
<dbReference type="InterPro" id="IPR003340">
    <property type="entry name" value="B3_DNA-bd"/>
</dbReference>
<dbReference type="InterPro" id="IPR044800">
    <property type="entry name" value="LEC2-like"/>
</dbReference>
<evidence type="ECO:0000256" key="2">
    <source>
        <dbReference type="ARBA" id="ARBA00023015"/>
    </source>
</evidence>
<evidence type="ECO:0000256" key="6">
    <source>
        <dbReference type="SAM" id="MobiDB-lite"/>
    </source>
</evidence>
<dbReference type="PANTHER" id="PTHR31140:SF70">
    <property type="entry name" value="B3 DOMAIN-CONTAINING PROTEIN OS11G0156000"/>
    <property type="match status" value="1"/>
</dbReference>
<feature type="region of interest" description="Disordered" evidence="6">
    <location>
        <begin position="191"/>
        <end position="212"/>
    </location>
</feature>
<comment type="caution">
    <text evidence="8">The sequence shown here is derived from an EMBL/GenBank/DDBJ whole genome shotgun (WGS) entry which is preliminary data.</text>
</comment>
<accession>A0AAW2NV04</accession>
<dbReference type="PROSITE" id="PS50863">
    <property type="entry name" value="B3"/>
    <property type="match status" value="1"/>
</dbReference>
<feature type="region of interest" description="Disordered" evidence="6">
    <location>
        <begin position="1"/>
        <end position="80"/>
    </location>
</feature>
<dbReference type="SUPFAM" id="SSF101936">
    <property type="entry name" value="DNA-binding pseudobarrel domain"/>
    <property type="match status" value="1"/>
</dbReference>
<comment type="subcellular location">
    <subcellularLocation>
        <location evidence="1">Nucleus</location>
    </subcellularLocation>
</comment>
<dbReference type="CDD" id="cd10017">
    <property type="entry name" value="B3_DNA"/>
    <property type="match status" value="1"/>
</dbReference>
<gene>
    <name evidence="8" type="ORF">Scaly_1717100</name>
</gene>
<keyword evidence="2" id="KW-0805">Transcription regulation</keyword>
<feature type="compositionally biased region" description="Polar residues" evidence="6">
    <location>
        <begin position="288"/>
        <end position="301"/>
    </location>
</feature>
<keyword evidence="4" id="KW-0804">Transcription</keyword>
<dbReference type="Pfam" id="PF02362">
    <property type="entry name" value="B3"/>
    <property type="match status" value="1"/>
</dbReference>
<keyword evidence="3" id="KW-0238">DNA-binding</keyword>
<protein>
    <submittedName>
        <fullName evidence="8">B3 domain-containing protein</fullName>
    </submittedName>
</protein>
<name>A0AAW2NV04_9LAMI</name>
<dbReference type="EMBL" id="JACGWM010000010">
    <property type="protein sequence ID" value="KAL0347011.1"/>
    <property type="molecule type" value="Genomic_DNA"/>
</dbReference>
<evidence type="ECO:0000259" key="7">
    <source>
        <dbReference type="PROSITE" id="PS50863"/>
    </source>
</evidence>
<feature type="compositionally biased region" description="Low complexity" evidence="6">
    <location>
        <begin position="1"/>
        <end position="11"/>
    </location>
</feature>
<organism evidence="8">
    <name type="scientific">Sesamum calycinum</name>
    <dbReference type="NCBI Taxonomy" id="2727403"/>
    <lineage>
        <taxon>Eukaryota</taxon>
        <taxon>Viridiplantae</taxon>
        <taxon>Streptophyta</taxon>
        <taxon>Embryophyta</taxon>
        <taxon>Tracheophyta</taxon>
        <taxon>Spermatophyta</taxon>
        <taxon>Magnoliopsida</taxon>
        <taxon>eudicotyledons</taxon>
        <taxon>Gunneridae</taxon>
        <taxon>Pentapetalae</taxon>
        <taxon>asterids</taxon>
        <taxon>lamiids</taxon>
        <taxon>Lamiales</taxon>
        <taxon>Pedaliaceae</taxon>
        <taxon>Sesamum</taxon>
    </lineage>
</organism>
<proteinExistence type="predicted"/>
<dbReference type="SMART" id="SM01019">
    <property type="entry name" value="B3"/>
    <property type="match status" value="1"/>
</dbReference>
<evidence type="ECO:0000256" key="4">
    <source>
        <dbReference type="ARBA" id="ARBA00023163"/>
    </source>
</evidence>
<dbReference type="GO" id="GO:0003677">
    <property type="term" value="F:DNA binding"/>
    <property type="evidence" value="ECO:0007669"/>
    <property type="project" value="UniProtKB-KW"/>
</dbReference>
<evidence type="ECO:0000313" key="8">
    <source>
        <dbReference type="EMBL" id="KAL0347011.1"/>
    </source>
</evidence>